<feature type="active site" evidence="9">
    <location>
        <position position="172"/>
    </location>
</feature>
<evidence type="ECO:0000256" key="2">
    <source>
        <dbReference type="ARBA" id="ARBA00022490"/>
    </source>
</evidence>
<dbReference type="HAMAP" id="MF_01808">
    <property type="entry name" value="Recomb_XerC_XerD"/>
    <property type="match status" value="1"/>
</dbReference>
<keyword evidence="8 9" id="KW-0131">Cell cycle</keyword>
<comment type="subunit">
    <text evidence="9">Forms a cyclic heterotetrameric complex composed of two molecules of XerC and two molecules of XerD.</text>
</comment>
<dbReference type="PROSITE" id="PS51898">
    <property type="entry name" value="TYR_RECOMBINASE"/>
    <property type="match status" value="1"/>
</dbReference>
<keyword evidence="3 9" id="KW-0132">Cell division</keyword>
<evidence type="ECO:0000256" key="7">
    <source>
        <dbReference type="ARBA" id="ARBA00023172"/>
    </source>
</evidence>
<gene>
    <name evidence="9" type="primary">xerC</name>
    <name evidence="12" type="ORF">ACFQWG_05205</name>
</gene>
<dbReference type="Gene3D" id="1.10.443.10">
    <property type="entry name" value="Intergrase catalytic core"/>
    <property type="match status" value="1"/>
</dbReference>
<feature type="domain" description="Tyr recombinase" evidence="10">
    <location>
        <begin position="124"/>
        <end position="314"/>
    </location>
</feature>
<keyword evidence="5 9" id="KW-0229">DNA integration</keyword>
<protein>
    <recommendedName>
        <fullName evidence="9">Tyrosine recombinase XerC</fullName>
    </recommendedName>
</protein>
<reference evidence="13" key="1">
    <citation type="journal article" date="2019" name="Int. J. Syst. Evol. Microbiol.">
        <title>The Global Catalogue of Microorganisms (GCM) 10K type strain sequencing project: providing services to taxonomists for standard genome sequencing and annotation.</title>
        <authorList>
            <consortium name="The Broad Institute Genomics Platform"/>
            <consortium name="The Broad Institute Genome Sequencing Center for Infectious Disease"/>
            <person name="Wu L."/>
            <person name="Ma J."/>
        </authorList>
    </citation>
    <scope>NUCLEOTIDE SEQUENCE [LARGE SCALE GENOMIC DNA]</scope>
    <source>
        <strain evidence="13">CCUG 56698</strain>
    </source>
</reference>
<dbReference type="InterPro" id="IPR002104">
    <property type="entry name" value="Integrase_catalytic"/>
</dbReference>
<evidence type="ECO:0000313" key="12">
    <source>
        <dbReference type="EMBL" id="MFC7580606.1"/>
    </source>
</evidence>
<keyword evidence="13" id="KW-1185">Reference proteome</keyword>
<evidence type="ECO:0000256" key="4">
    <source>
        <dbReference type="ARBA" id="ARBA00022829"/>
    </source>
</evidence>
<evidence type="ECO:0000313" key="13">
    <source>
        <dbReference type="Proteomes" id="UP001596527"/>
    </source>
</evidence>
<keyword evidence="6 9" id="KW-0238">DNA-binding</keyword>
<dbReference type="PANTHER" id="PTHR30349:SF77">
    <property type="entry name" value="TYROSINE RECOMBINASE XERC"/>
    <property type="match status" value="1"/>
</dbReference>
<accession>A0ABW2SKE9</accession>
<dbReference type="EMBL" id="JBHTEF010000001">
    <property type="protein sequence ID" value="MFC7580606.1"/>
    <property type="molecule type" value="Genomic_DNA"/>
</dbReference>
<keyword evidence="7 9" id="KW-0233">DNA recombination</keyword>
<dbReference type="Pfam" id="PF00589">
    <property type="entry name" value="Phage_integrase"/>
    <property type="match status" value="1"/>
</dbReference>
<dbReference type="Gene3D" id="1.10.150.130">
    <property type="match status" value="1"/>
</dbReference>
<dbReference type="InterPro" id="IPR010998">
    <property type="entry name" value="Integrase_recombinase_N"/>
</dbReference>
<dbReference type="InterPro" id="IPR011010">
    <property type="entry name" value="DNA_brk_join_enz"/>
</dbReference>
<feature type="domain" description="Core-binding (CB)" evidence="11">
    <location>
        <begin position="13"/>
        <end position="103"/>
    </location>
</feature>
<dbReference type="InterPro" id="IPR044068">
    <property type="entry name" value="CB"/>
</dbReference>
<evidence type="ECO:0000256" key="8">
    <source>
        <dbReference type="ARBA" id="ARBA00023306"/>
    </source>
</evidence>
<comment type="caution">
    <text evidence="12">The sequence shown here is derived from an EMBL/GenBank/DDBJ whole genome shotgun (WGS) entry which is preliminary data.</text>
</comment>
<evidence type="ECO:0000256" key="3">
    <source>
        <dbReference type="ARBA" id="ARBA00022618"/>
    </source>
</evidence>
<proteinExistence type="inferred from homology"/>
<dbReference type="SUPFAM" id="SSF56349">
    <property type="entry name" value="DNA breaking-rejoining enzymes"/>
    <property type="match status" value="1"/>
</dbReference>
<sequence length="320" mass="34879">MTTSPERAERTGDDGAAVLSRWIRHLRDGRGLSPHTVAAYSADVESLFRHLGLDPSPTAEDLRARVTTRSLRSWLAALSEGGAARSTVARHMASLRAFTSWAHEHGVLSRDPALLLSAPRPDQRLPEVLDRTSVDGLLDRARAEALEQPGRADPVKVRDWSIVELLYATGIRVAELCALDVGSLMPQTQTLRVIGKGDKERVVPYGDPAARALEIWLERARPALVTSGSGAALYLGARGGRVDQRVVRGALHRLAARAGVRDLAPHGLRHTAATHLLEGGADLRAVQELLGHASLQTTQRYTHVDARRLSEVYRRAHPRA</sequence>
<evidence type="ECO:0000256" key="6">
    <source>
        <dbReference type="ARBA" id="ARBA00023125"/>
    </source>
</evidence>
<keyword evidence="4 9" id="KW-0159">Chromosome partition</keyword>
<feature type="active site" evidence="9">
    <location>
        <position position="269"/>
    </location>
</feature>
<keyword evidence="2 9" id="KW-0963">Cytoplasm</keyword>
<dbReference type="Pfam" id="PF02899">
    <property type="entry name" value="Phage_int_SAM_1"/>
    <property type="match status" value="1"/>
</dbReference>
<dbReference type="PANTHER" id="PTHR30349">
    <property type="entry name" value="PHAGE INTEGRASE-RELATED"/>
    <property type="match status" value="1"/>
</dbReference>
<evidence type="ECO:0000256" key="9">
    <source>
        <dbReference type="HAMAP-Rule" id="MF_01808"/>
    </source>
</evidence>
<dbReference type="InterPro" id="IPR013762">
    <property type="entry name" value="Integrase-like_cat_sf"/>
</dbReference>
<dbReference type="InterPro" id="IPR023009">
    <property type="entry name" value="Tyrosine_recombinase_XerC/XerD"/>
</dbReference>
<dbReference type="Proteomes" id="UP001596527">
    <property type="component" value="Unassembled WGS sequence"/>
</dbReference>
<feature type="active site" evidence="9">
    <location>
        <position position="266"/>
    </location>
</feature>
<evidence type="ECO:0000259" key="11">
    <source>
        <dbReference type="PROSITE" id="PS51900"/>
    </source>
</evidence>
<evidence type="ECO:0000259" key="10">
    <source>
        <dbReference type="PROSITE" id="PS51898"/>
    </source>
</evidence>
<dbReference type="RefSeq" id="WP_380972813.1">
    <property type="nucleotide sequence ID" value="NZ_JBHTEF010000001.1"/>
</dbReference>
<feature type="active site" evidence="9">
    <location>
        <position position="292"/>
    </location>
</feature>
<feature type="active site" evidence="9">
    <location>
        <position position="196"/>
    </location>
</feature>
<dbReference type="InterPro" id="IPR050090">
    <property type="entry name" value="Tyrosine_recombinase_XerCD"/>
</dbReference>
<dbReference type="PROSITE" id="PS51900">
    <property type="entry name" value="CB"/>
    <property type="match status" value="1"/>
</dbReference>
<comment type="function">
    <text evidence="9">Site-specific tyrosine recombinase, which acts by catalyzing the cutting and rejoining of the recombining DNA molecules. The XerC-XerD complex is essential to convert dimers of the bacterial chromosome into monomers to permit their segregation at cell division. It also contributes to the segregational stability of plasmids.</text>
</comment>
<name>A0ABW2SKE9_9ACTO</name>
<evidence type="ECO:0000256" key="1">
    <source>
        <dbReference type="ARBA" id="ARBA00004496"/>
    </source>
</evidence>
<evidence type="ECO:0000256" key="5">
    <source>
        <dbReference type="ARBA" id="ARBA00022908"/>
    </source>
</evidence>
<feature type="active site" description="O-(3'-phospho-DNA)-tyrosine intermediate" evidence="9">
    <location>
        <position position="301"/>
    </location>
</feature>
<comment type="similarity">
    <text evidence="9">Belongs to the 'phage' integrase family. XerC subfamily.</text>
</comment>
<organism evidence="12 13">
    <name type="scientific">Schaalia naturae</name>
    <dbReference type="NCBI Taxonomy" id="635203"/>
    <lineage>
        <taxon>Bacteria</taxon>
        <taxon>Bacillati</taxon>
        <taxon>Actinomycetota</taxon>
        <taxon>Actinomycetes</taxon>
        <taxon>Actinomycetales</taxon>
        <taxon>Actinomycetaceae</taxon>
        <taxon>Schaalia</taxon>
    </lineage>
</organism>
<comment type="subcellular location">
    <subcellularLocation>
        <location evidence="1 9">Cytoplasm</location>
    </subcellularLocation>
</comment>
<dbReference type="InterPro" id="IPR004107">
    <property type="entry name" value="Integrase_SAM-like_N"/>
</dbReference>
<dbReference type="CDD" id="cd00798">
    <property type="entry name" value="INT_XerDC_C"/>
    <property type="match status" value="1"/>
</dbReference>